<keyword evidence="2" id="KW-0472">Membrane</keyword>
<comment type="caution">
    <text evidence="4">The sequence shown here is derived from an EMBL/GenBank/DDBJ whole genome shotgun (WGS) entry which is preliminary data.</text>
</comment>
<keyword evidence="2" id="KW-0812">Transmembrane</keyword>
<name>A0ABU0P872_9MICO</name>
<evidence type="ECO:0000256" key="1">
    <source>
        <dbReference type="SAM" id="MobiDB-lite"/>
    </source>
</evidence>
<evidence type="ECO:0008006" key="6">
    <source>
        <dbReference type="Google" id="ProtNLM"/>
    </source>
</evidence>
<gene>
    <name evidence="4" type="ORF">QFZ46_001689</name>
</gene>
<feature type="compositionally biased region" description="Low complexity" evidence="1">
    <location>
        <begin position="303"/>
        <end position="318"/>
    </location>
</feature>
<dbReference type="RefSeq" id="WP_307360371.1">
    <property type="nucleotide sequence ID" value="NZ_JAUSXK010000001.1"/>
</dbReference>
<keyword evidence="3" id="KW-0732">Signal</keyword>
<proteinExistence type="predicted"/>
<evidence type="ECO:0000313" key="5">
    <source>
        <dbReference type="Proteomes" id="UP001239085"/>
    </source>
</evidence>
<sequence>MITPRFSRRVRAQRRARGAVVFALAAALIAAPQLISVTPAVAAEEAPEDGTVEVSLTTGVHGVSQPGSPLLTTVTIDNGTREELSPGLVSVELNRTALADGAALTAWLDSGQTQGTFSSLGIEESEAVAASETSTTSVLTPVGVLGALPAGVYPIRVSLAANAGSAMTPPTGQSVLIIEGGTAAQVTVLVPVTATPADGGLLTAEELTALTAPDGALTAQLDGVAGTSAALAVDPLIPAAIRALGTAAPASALGWLNRLEVLPNDRFALQAGDADATTQSRADLPELLTPLPLASYMDPKNFAATATPTPDPTSSATPTPSPTPTEPELPTDAELMAIEQTAPAVLWPTAGIDTADLTKFNEWMSADVTTIILPSTSIAAPTGAVVDIDGSRVLVMDAAASAALSDAAAAVDDGAREREIAEGIAHLALTGPSPTLLVGLDRDESRTAEALRETILSVSSIGDPTDFSTLRTTSPQSATLRVSESDAAESSDRAALLNTLISDESRLTDFATILHDPLVLLSPERLQLLRLLGVADADAYTAAVVTHRTATTATLDAVGVQEPSPIQLFTSAAPLPVWVRNDLPWPVNVQLTATPSDARLDVQPSTEVAAGAASNTRVKVPVEARVGSGSLSVHFSLASPTGVPIGTDQTASVTVRAEWETIGLGILGGVIALLFVLGIVRTVVRRRRDAADAGSSD</sequence>
<feature type="region of interest" description="Disordered" evidence="1">
    <location>
        <begin position="301"/>
        <end position="329"/>
    </location>
</feature>
<evidence type="ECO:0000313" key="4">
    <source>
        <dbReference type="EMBL" id="MDQ0643529.1"/>
    </source>
</evidence>
<dbReference type="InterPro" id="IPR046112">
    <property type="entry name" value="DUF6049"/>
</dbReference>
<dbReference type="EMBL" id="JAUSXK010000001">
    <property type="protein sequence ID" value="MDQ0643529.1"/>
    <property type="molecule type" value="Genomic_DNA"/>
</dbReference>
<dbReference type="Pfam" id="PF19516">
    <property type="entry name" value="DUF6049"/>
    <property type="match status" value="1"/>
</dbReference>
<feature type="signal peptide" evidence="3">
    <location>
        <begin position="1"/>
        <end position="42"/>
    </location>
</feature>
<evidence type="ECO:0000256" key="2">
    <source>
        <dbReference type="SAM" id="Phobius"/>
    </source>
</evidence>
<protein>
    <recommendedName>
        <fullName evidence="6">2-oxoglutarate dehydrogenase</fullName>
    </recommendedName>
</protein>
<keyword evidence="5" id="KW-1185">Reference proteome</keyword>
<accession>A0ABU0P872</accession>
<reference evidence="4 5" key="1">
    <citation type="submission" date="2023-07" db="EMBL/GenBank/DDBJ databases">
        <title>Comparative genomics of wheat-associated soil bacteria to identify genetic determinants of phenazine resistance.</title>
        <authorList>
            <person name="Mouncey N."/>
        </authorList>
    </citation>
    <scope>NUCLEOTIDE SEQUENCE [LARGE SCALE GENOMIC DNA]</scope>
    <source>
        <strain evidence="4 5">W2I7</strain>
    </source>
</reference>
<keyword evidence="2" id="KW-1133">Transmembrane helix</keyword>
<feature type="transmembrane region" description="Helical" evidence="2">
    <location>
        <begin position="662"/>
        <end position="680"/>
    </location>
</feature>
<dbReference type="Proteomes" id="UP001239085">
    <property type="component" value="Unassembled WGS sequence"/>
</dbReference>
<feature type="chain" id="PRO_5045999282" description="2-oxoglutarate dehydrogenase" evidence="3">
    <location>
        <begin position="43"/>
        <end position="697"/>
    </location>
</feature>
<organism evidence="4 5">
    <name type="scientific">Microbacterium murale</name>
    <dbReference type="NCBI Taxonomy" id="1081040"/>
    <lineage>
        <taxon>Bacteria</taxon>
        <taxon>Bacillati</taxon>
        <taxon>Actinomycetota</taxon>
        <taxon>Actinomycetes</taxon>
        <taxon>Micrococcales</taxon>
        <taxon>Microbacteriaceae</taxon>
        <taxon>Microbacterium</taxon>
    </lineage>
</organism>
<evidence type="ECO:0000256" key="3">
    <source>
        <dbReference type="SAM" id="SignalP"/>
    </source>
</evidence>